<dbReference type="PANTHER" id="PTHR10003">
    <property type="entry name" value="SUPEROXIDE DISMUTASE CU-ZN -RELATED"/>
    <property type="match status" value="1"/>
</dbReference>
<evidence type="ECO:0000259" key="1">
    <source>
        <dbReference type="Pfam" id="PF00080"/>
    </source>
</evidence>
<dbReference type="InterPro" id="IPR024134">
    <property type="entry name" value="SOD_Cu/Zn_/chaperone"/>
</dbReference>
<proteinExistence type="predicted"/>
<organism evidence="2 3">
    <name type="scientific">Sinanodonta woodiana</name>
    <name type="common">Chinese pond mussel</name>
    <name type="synonym">Anodonta woodiana</name>
    <dbReference type="NCBI Taxonomy" id="1069815"/>
    <lineage>
        <taxon>Eukaryota</taxon>
        <taxon>Metazoa</taxon>
        <taxon>Spiralia</taxon>
        <taxon>Lophotrochozoa</taxon>
        <taxon>Mollusca</taxon>
        <taxon>Bivalvia</taxon>
        <taxon>Autobranchia</taxon>
        <taxon>Heteroconchia</taxon>
        <taxon>Palaeoheterodonta</taxon>
        <taxon>Unionida</taxon>
        <taxon>Unionoidea</taxon>
        <taxon>Unionidae</taxon>
        <taxon>Unioninae</taxon>
        <taxon>Sinanodonta</taxon>
    </lineage>
</organism>
<dbReference type="AlphaFoldDB" id="A0ABD3X9Z0"/>
<gene>
    <name evidence="2" type="ORF">ACJMK2_029199</name>
</gene>
<protein>
    <recommendedName>
        <fullName evidence="1">Superoxide dismutase copper/zinc binding domain-containing protein</fullName>
    </recommendedName>
</protein>
<evidence type="ECO:0000313" key="2">
    <source>
        <dbReference type="EMBL" id="KAL3882897.1"/>
    </source>
</evidence>
<name>A0ABD3X9Z0_SINWO</name>
<dbReference type="InterPro" id="IPR036423">
    <property type="entry name" value="SOD-like_Cu/Zn_dom_sf"/>
</dbReference>
<reference evidence="2 3" key="1">
    <citation type="submission" date="2024-11" db="EMBL/GenBank/DDBJ databases">
        <title>Chromosome-level genome assembly of the freshwater bivalve Anodonta woodiana.</title>
        <authorList>
            <person name="Chen X."/>
        </authorList>
    </citation>
    <scope>NUCLEOTIDE SEQUENCE [LARGE SCALE GENOMIC DNA]</scope>
    <source>
        <strain evidence="2">MN2024</strain>
        <tissue evidence="2">Gills</tissue>
    </source>
</reference>
<keyword evidence="3" id="KW-1185">Reference proteome</keyword>
<evidence type="ECO:0000313" key="3">
    <source>
        <dbReference type="Proteomes" id="UP001634394"/>
    </source>
</evidence>
<dbReference type="SUPFAM" id="SSF49329">
    <property type="entry name" value="Cu,Zn superoxide dismutase-like"/>
    <property type="match status" value="1"/>
</dbReference>
<dbReference type="Gene3D" id="2.60.40.200">
    <property type="entry name" value="Superoxide dismutase, copper/zinc binding domain"/>
    <property type="match status" value="1"/>
</dbReference>
<accession>A0ABD3X9Z0</accession>
<dbReference type="InterPro" id="IPR001424">
    <property type="entry name" value="SOD_Cu_Zn_dom"/>
</dbReference>
<dbReference type="Pfam" id="PF00080">
    <property type="entry name" value="Sod_Cu"/>
    <property type="match status" value="1"/>
</dbReference>
<dbReference type="Proteomes" id="UP001634394">
    <property type="component" value="Unassembled WGS sequence"/>
</dbReference>
<feature type="domain" description="Superoxide dismutase copper/zinc binding" evidence="1">
    <location>
        <begin position="13"/>
        <end position="84"/>
    </location>
</feature>
<dbReference type="EMBL" id="JBJQND010000003">
    <property type="protein sequence ID" value="KAL3882897.1"/>
    <property type="molecule type" value="Genomic_DNA"/>
</dbReference>
<sequence length="86" mass="9391">MQGNPSRPKTSIRGVVLLTQRIDECSGTVGPLLIKVDVAGFPHDGRLAAHGFHLHEMSDFSNGCESFGPHYNPYQTVHGGPKDHLR</sequence>
<comment type="caution">
    <text evidence="2">The sequence shown here is derived from an EMBL/GenBank/DDBJ whole genome shotgun (WGS) entry which is preliminary data.</text>
</comment>